<reference evidence="1" key="1">
    <citation type="submission" date="2022-09" db="EMBL/GenBank/DDBJ databases">
        <title>Diverse halophilic archaea isolated from saline environments.</title>
        <authorList>
            <person name="Cui H.-L."/>
        </authorList>
    </citation>
    <scope>NUCLEOTIDE SEQUENCE</scope>
    <source>
        <strain evidence="1">ZS-35-S2</strain>
    </source>
</reference>
<proteinExistence type="predicted"/>
<dbReference type="RefSeq" id="WP_260592537.1">
    <property type="nucleotide sequence ID" value="NZ_CP104003.1"/>
</dbReference>
<dbReference type="Gene3D" id="3.10.450.50">
    <property type="match status" value="1"/>
</dbReference>
<sequence>MSDQTTGHDATQRDHAAVVRRYVEEGYNEKDPAVLRETMTDDVVAHGLLGVDGPVEGLDAYAEYAGELLGAFPDVRGELHETFVSGDRVAARWTLAGTHEGPMFGVEPTGESIAVEGVALFRIADGKITEKRYRQDDLGLFEQLGLVEDPTG</sequence>
<protein>
    <submittedName>
        <fullName evidence="1">Ester cyclase</fullName>
    </submittedName>
</protein>
<dbReference type="Proteomes" id="UP001057580">
    <property type="component" value="Chromosome"/>
</dbReference>
<gene>
    <name evidence="1" type="ORF">N0B31_15525</name>
</gene>
<dbReference type="PANTHER" id="PTHR38436">
    <property type="entry name" value="POLYKETIDE CYCLASE SNOAL-LIKE DOMAIN"/>
    <property type="match status" value="1"/>
</dbReference>
<dbReference type="AlphaFoldDB" id="A0A9E7R2B6"/>
<dbReference type="KEGG" id="ssai:N0B31_15525"/>
<evidence type="ECO:0000313" key="1">
    <source>
        <dbReference type="EMBL" id="UWM53543.1"/>
    </source>
</evidence>
<dbReference type="InterPro" id="IPR032710">
    <property type="entry name" value="NTF2-like_dom_sf"/>
</dbReference>
<dbReference type="Pfam" id="PF07366">
    <property type="entry name" value="SnoaL"/>
    <property type="match status" value="1"/>
</dbReference>
<evidence type="ECO:0000313" key="2">
    <source>
        <dbReference type="Proteomes" id="UP001057580"/>
    </source>
</evidence>
<accession>A0A9E7R2B6</accession>
<dbReference type="GO" id="GO:0030638">
    <property type="term" value="P:polyketide metabolic process"/>
    <property type="evidence" value="ECO:0007669"/>
    <property type="project" value="InterPro"/>
</dbReference>
<keyword evidence="2" id="KW-1185">Reference proteome</keyword>
<dbReference type="SUPFAM" id="SSF54427">
    <property type="entry name" value="NTF2-like"/>
    <property type="match status" value="1"/>
</dbReference>
<dbReference type="EMBL" id="CP104003">
    <property type="protein sequence ID" value="UWM53543.1"/>
    <property type="molecule type" value="Genomic_DNA"/>
</dbReference>
<dbReference type="InterPro" id="IPR009959">
    <property type="entry name" value="Cyclase_SnoaL-like"/>
</dbReference>
<dbReference type="PANTHER" id="PTHR38436:SF1">
    <property type="entry name" value="ESTER CYCLASE"/>
    <property type="match status" value="1"/>
</dbReference>
<organism evidence="1 2">
    <name type="scientific">Salinirubellus salinus</name>
    <dbReference type="NCBI Taxonomy" id="1364945"/>
    <lineage>
        <taxon>Archaea</taxon>
        <taxon>Methanobacteriati</taxon>
        <taxon>Methanobacteriota</taxon>
        <taxon>Stenosarchaea group</taxon>
        <taxon>Halobacteria</taxon>
        <taxon>Halobacteriales</taxon>
        <taxon>Natronomonadaceae</taxon>
        <taxon>Salinirubellus</taxon>
    </lineage>
</organism>
<name>A0A9E7R2B6_9EURY</name>
<dbReference type="GeneID" id="74943861"/>